<dbReference type="AlphaFoldDB" id="K3WTS6"/>
<protein>
    <recommendedName>
        <fullName evidence="5">Ubiquitin-like protease family profile domain-containing protein</fullName>
    </recommendedName>
</protein>
<dbReference type="InterPro" id="IPR003653">
    <property type="entry name" value="Peptidase_C48_C"/>
</dbReference>
<dbReference type="HOGENOM" id="CLU_080859_0_0_1"/>
<evidence type="ECO:0000256" key="2">
    <source>
        <dbReference type="ARBA" id="ARBA00022670"/>
    </source>
</evidence>
<organism evidence="6 7">
    <name type="scientific">Globisporangium ultimum (strain ATCC 200006 / CBS 805.95 / DAOM BR144)</name>
    <name type="common">Pythium ultimum</name>
    <dbReference type="NCBI Taxonomy" id="431595"/>
    <lineage>
        <taxon>Eukaryota</taxon>
        <taxon>Sar</taxon>
        <taxon>Stramenopiles</taxon>
        <taxon>Oomycota</taxon>
        <taxon>Peronosporomycetes</taxon>
        <taxon>Pythiales</taxon>
        <taxon>Pythiaceae</taxon>
        <taxon>Globisporangium</taxon>
    </lineage>
</organism>
<dbReference type="GO" id="GO:0006508">
    <property type="term" value="P:proteolysis"/>
    <property type="evidence" value="ECO:0007669"/>
    <property type="project" value="UniProtKB-KW"/>
</dbReference>
<dbReference type="GO" id="GO:0008234">
    <property type="term" value="F:cysteine-type peptidase activity"/>
    <property type="evidence" value="ECO:0007669"/>
    <property type="project" value="InterPro"/>
</dbReference>
<reference evidence="7" key="2">
    <citation type="submission" date="2010-04" db="EMBL/GenBank/DDBJ databases">
        <authorList>
            <person name="Buell R."/>
            <person name="Hamilton J."/>
            <person name="Hostetler J."/>
        </authorList>
    </citation>
    <scope>NUCLEOTIDE SEQUENCE [LARGE SCALE GENOMIC DNA]</scope>
    <source>
        <strain evidence="7">DAOM:BR144</strain>
    </source>
</reference>
<dbReference type="VEuPathDB" id="FungiDB:PYU1_G008356"/>
<dbReference type="PROSITE" id="PS50600">
    <property type="entry name" value="ULP_PROTEASE"/>
    <property type="match status" value="1"/>
</dbReference>
<dbReference type="EMBL" id="GL376613">
    <property type="status" value="NOT_ANNOTATED_CDS"/>
    <property type="molecule type" value="Genomic_DNA"/>
</dbReference>
<reference evidence="6" key="3">
    <citation type="submission" date="2015-02" db="UniProtKB">
        <authorList>
            <consortium name="EnsemblProtists"/>
        </authorList>
    </citation>
    <scope>IDENTIFICATION</scope>
    <source>
        <strain evidence="6">DAOM BR144</strain>
    </source>
</reference>
<keyword evidence="2" id="KW-0645">Protease</keyword>
<dbReference type="SUPFAM" id="SSF54001">
    <property type="entry name" value="Cysteine proteinases"/>
    <property type="match status" value="1"/>
</dbReference>
<evidence type="ECO:0000313" key="6">
    <source>
        <dbReference type="EnsemblProtists" id="PYU1_T008372"/>
    </source>
</evidence>
<evidence type="ECO:0000313" key="7">
    <source>
        <dbReference type="Proteomes" id="UP000019132"/>
    </source>
</evidence>
<reference evidence="7" key="1">
    <citation type="journal article" date="2010" name="Genome Biol.">
        <title>Genome sequence of the necrotrophic plant pathogen Pythium ultimum reveals original pathogenicity mechanisms and effector repertoire.</title>
        <authorList>
            <person name="Levesque C.A."/>
            <person name="Brouwer H."/>
            <person name="Cano L."/>
            <person name="Hamilton J.P."/>
            <person name="Holt C."/>
            <person name="Huitema E."/>
            <person name="Raffaele S."/>
            <person name="Robideau G.P."/>
            <person name="Thines M."/>
            <person name="Win J."/>
            <person name="Zerillo M.M."/>
            <person name="Beakes G.W."/>
            <person name="Boore J.L."/>
            <person name="Busam D."/>
            <person name="Dumas B."/>
            <person name="Ferriera S."/>
            <person name="Fuerstenberg S.I."/>
            <person name="Gachon C.M."/>
            <person name="Gaulin E."/>
            <person name="Govers F."/>
            <person name="Grenville-Briggs L."/>
            <person name="Horner N."/>
            <person name="Hostetler J."/>
            <person name="Jiang R.H."/>
            <person name="Johnson J."/>
            <person name="Krajaejun T."/>
            <person name="Lin H."/>
            <person name="Meijer H.J."/>
            <person name="Moore B."/>
            <person name="Morris P."/>
            <person name="Phuntmart V."/>
            <person name="Puiu D."/>
            <person name="Shetty J."/>
            <person name="Stajich J.E."/>
            <person name="Tripathy S."/>
            <person name="Wawra S."/>
            <person name="van West P."/>
            <person name="Whitty B.R."/>
            <person name="Coutinho P.M."/>
            <person name="Henrissat B."/>
            <person name="Martin F."/>
            <person name="Thomas P.D."/>
            <person name="Tyler B.M."/>
            <person name="De Vries R.P."/>
            <person name="Kamoun S."/>
            <person name="Yandell M."/>
            <person name="Tisserat N."/>
            <person name="Buell C.R."/>
        </authorList>
    </citation>
    <scope>NUCLEOTIDE SEQUENCE</scope>
    <source>
        <strain evidence="7">DAOM:BR144</strain>
    </source>
</reference>
<name>K3WTS6_GLOUD</name>
<dbReference type="EnsemblProtists" id="PYU1_T008372">
    <property type="protein sequence ID" value="PYU1_T008372"/>
    <property type="gene ID" value="PYU1_G008356"/>
</dbReference>
<feature type="domain" description="Ubiquitin-like protease family profile" evidence="5">
    <location>
        <begin position="16"/>
        <end position="225"/>
    </location>
</feature>
<evidence type="ECO:0000256" key="3">
    <source>
        <dbReference type="ARBA" id="ARBA00022801"/>
    </source>
</evidence>
<keyword evidence="3" id="KW-0378">Hydrolase</keyword>
<sequence length="279" mass="32044">MLLRASVPKVLTRSKVAPSNRRVSLTGDERKRMQFYLLQSAFSSEDDKIDETSWLTSTLMDLILWRLANLYPNVHFLPTDFFHCHLEGVSRNYHHHYPRHHAPYMVNRANEESDFHVRDVLGRAVDYKSNQPILFAVNIGLIHWNLFRVQLTPHPELQLFEPMGRLASRTGISYRSIPRSVIEWLETCYPQHKNWISKAVSAITKPQQVSGFDCGVACLLYADKCGQGQTHQQINERTDQHAITSFRHTLQSQLRSMQSNMNSVSSGDASAHSDFSLPI</sequence>
<dbReference type="InParanoid" id="K3WTS6"/>
<dbReference type="Gene3D" id="3.40.395.10">
    <property type="entry name" value="Adenoviral Proteinase, Chain A"/>
    <property type="match status" value="1"/>
</dbReference>
<dbReference type="eggNOG" id="ENOG502S6H1">
    <property type="taxonomic scope" value="Eukaryota"/>
</dbReference>
<feature type="region of interest" description="Disordered" evidence="4">
    <location>
        <begin position="257"/>
        <end position="279"/>
    </location>
</feature>
<accession>K3WTS6</accession>
<dbReference type="OMA" id="QSAFGPE"/>
<keyword evidence="7" id="KW-1185">Reference proteome</keyword>
<dbReference type="Proteomes" id="UP000019132">
    <property type="component" value="Unassembled WGS sequence"/>
</dbReference>
<dbReference type="InterPro" id="IPR038765">
    <property type="entry name" value="Papain-like_cys_pep_sf"/>
</dbReference>
<feature type="compositionally biased region" description="Polar residues" evidence="4">
    <location>
        <begin position="257"/>
        <end position="268"/>
    </location>
</feature>
<evidence type="ECO:0000259" key="5">
    <source>
        <dbReference type="PROSITE" id="PS50600"/>
    </source>
</evidence>
<proteinExistence type="inferred from homology"/>
<evidence type="ECO:0000256" key="1">
    <source>
        <dbReference type="ARBA" id="ARBA00005234"/>
    </source>
</evidence>
<comment type="similarity">
    <text evidence="1">Belongs to the peptidase C48 family.</text>
</comment>
<evidence type="ECO:0000256" key="4">
    <source>
        <dbReference type="SAM" id="MobiDB-lite"/>
    </source>
</evidence>